<keyword evidence="7" id="KW-0812">Transmembrane</keyword>
<evidence type="ECO:0000256" key="2">
    <source>
        <dbReference type="ARBA" id="ARBA00008779"/>
    </source>
</evidence>
<dbReference type="EMBL" id="CAJPEX010005051">
    <property type="protein sequence ID" value="CAG0923382.1"/>
    <property type="molecule type" value="Genomic_DNA"/>
</dbReference>
<keyword evidence="6" id="KW-0325">Glycoprotein</keyword>
<evidence type="ECO:0000313" key="9">
    <source>
        <dbReference type="EMBL" id="CAD7283230.1"/>
    </source>
</evidence>
<evidence type="ECO:0000256" key="5">
    <source>
        <dbReference type="ARBA" id="ARBA00022837"/>
    </source>
</evidence>
<evidence type="ECO:0000256" key="4">
    <source>
        <dbReference type="ARBA" id="ARBA00022801"/>
    </source>
</evidence>
<dbReference type="InterPro" id="IPR017850">
    <property type="entry name" value="Alkaline_phosphatase_core_sf"/>
</dbReference>
<keyword evidence="7" id="KW-1133">Transmembrane helix</keyword>
<feature type="transmembrane region" description="Helical" evidence="7">
    <location>
        <begin position="101"/>
        <end position="119"/>
    </location>
</feature>
<dbReference type="AlphaFoldDB" id="A0A7R9BX27"/>
<protein>
    <recommendedName>
        <fullName evidence="8">Sulfatase N-terminal domain-containing protein</fullName>
    </recommendedName>
</protein>
<dbReference type="InterPro" id="IPR024607">
    <property type="entry name" value="Sulfatase_CS"/>
</dbReference>
<dbReference type="Proteomes" id="UP000678499">
    <property type="component" value="Unassembled WGS sequence"/>
</dbReference>
<dbReference type="CDD" id="cd16029">
    <property type="entry name" value="4-S"/>
    <property type="match status" value="1"/>
</dbReference>
<reference evidence="9" key="1">
    <citation type="submission" date="2020-11" db="EMBL/GenBank/DDBJ databases">
        <authorList>
            <person name="Tran Van P."/>
        </authorList>
    </citation>
    <scope>NUCLEOTIDE SEQUENCE</scope>
</reference>
<keyword evidence="7" id="KW-0472">Membrane</keyword>
<dbReference type="InterPro" id="IPR000917">
    <property type="entry name" value="Sulfatase_N"/>
</dbReference>
<keyword evidence="4" id="KW-0378">Hydrolase</keyword>
<name>A0A7R9BX27_9CRUS</name>
<dbReference type="Pfam" id="PF00884">
    <property type="entry name" value="Sulfatase"/>
    <property type="match status" value="1"/>
</dbReference>
<dbReference type="GO" id="GO:0008484">
    <property type="term" value="F:sulfuric ester hydrolase activity"/>
    <property type="evidence" value="ECO:0007669"/>
    <property type="project" value="InterPro"/>
</dbReference>
<evidence type="ECO:0000256" key="1">
    <source>
        <dbReference type="ARBA" id="ARBA00001913"/>
    </source>
</evidence>
<dbReference type="GO" id="GO:0046872">
    <property type="term" value="F:metal ion binding"/>
    <property type="evidence" value="ECO:0007669"/>
    <property type="project" value="UniProtKB-KW"/>
</dbReference>
<evidence type="ECO:0000259" key="8">
    <source>
        <dbReference type="Pfam" id="PF00884"/>
    </source>
</evidence>
<keyword evidence="5" id="KW-0106">Calcium</keyword>
<dbReference type="EMBL" id="OA887088">
    <property type="protein sequence ID" value="CAD7283230.1"/>
    <property type="molecule type" value="Genomic_DNA"/>
</dbReference>
<evidence type="ECO:0000313" key="10">
    <source>
        <dbReference type="Proteomes" id="UP000678499"/>
    </source>
</evidence>
<keyword evidence="3" id="KW-0479">Metal-binding</keyword>
<evidence type="ECO:0000256" key="3">
    <source>
        <dbReference type="ARBA" id="ARBA00022723"/>
    </source>
</evidence>
<dbReference type="SUPFAM" id="SSF53649">
    <property type="entry name" value="Alkaline phosphatase-like"/>
    <property type="match status" value="1"/>
</dbReference>
<organism evidence="9">
    <name type="scientific">Notodromas monacha</name>
    <dbReference type="NCBI Taxonomy" id="399045"/>
    <lineage>
        <taxon>Eukaryota</taxon>
        <taxon>Metazoa</taxon>
        <taxon>Ecdysozoa</taxon>
        <taxon>Arthropoda</taxon>
        <taxon>Crustacea</taxon>
        <taxon>Oligostraca</taxon>
        <taxon>Ostracoda</taxon>
        <taxon>Podocopa</taxon>
        <taxon>Podocopida</taxon>
        <taxon>Cypridocopina</taxon>
        <taxon>Cypridoidea</taxon>
        <taxon>Cyprididae</taxon>
        <taxon>Notodromas</taxon>
    </lineage>
</organism>
<gene>
    <name evidence="9" type="ORF">NMOB1V02_LOCUS10846</name>
</gene>
<evidence type="ECO:0000256" key="6">
    <source>
        <dbReference type="ARBA" id="ARBA00023180"/>
    </source>
</evidence>
<dbReference type="InterPro" id="IPR047115">
    <property type="entry name" value="ARSB"/>
</dbReference>
<evidence type="ECO:0000256" key="7">
    <source>
        <dbReference type="SAM" id="Phobius"/>
    </source>
</evidence>
<dbReference type="OrthoDB" id="103349at2759"/>
<comment type="cofactor">
    <cofactor evidence="1">
        <name>Ca(2+)</name>
        <dbReference type="ChEBI" id="CHEBI:29108"/>
    </cofactor>
</comment>
<sequence length="462" mass="51144">MNATRKKCYRLSIRSSNAPFESTIVKHAEAHMIDMKETEHIASGMSYLPHEIMFHDQGLIMDSGYRGFVCAGFEACGEAPRISLRGSISALKRKQEMTKRSAVCVAFVLVVSVFSSSNASNSWKFRDSKTQQPRPHIVFIMADDLGWNDVSFHGSEQIPTPNIDTLASAGIILNNYYVNPICTPSRSSLMTGRLTTQLGMQHDVISMDEPWGLPLNVTLLPEHLGRLGYRRHIVGKWHLGNHKAAYTPTARGFETHLGHWGGYRDYYDATSEIGIKGMVMRGRDLRRNMEPATDKLGVYATDLYTSEALKIIQHHDPTQSPLFLYVAHAAVHAGLWSNPLQAPRDTKATGWEGGVRGVGFIWSPWLKSSGRVSNQLMHMVDWLPTLFSAAEMFYLRSSFAVGSSATALVTLSMKDSEKMLVVESHISTEVGRDGLGGMLLIQAPIANQATNTIPDNNPANPP</sequence>
<comment type="similarity">
    <text evidence="2">Belongs to the sulfatase family.</text>
</comment>
<feature type="domain" description="Sulfatase N-terminal" evidence="8">
    <location>
        <begin position="135"/>
        <end position="341"/>
    </location>
</feature>
<keyword evidence="10" id="KW-1185">Reference proteome</keyword>
<dbReference type="Gene3D" id="3.40.720.10">
    <property type="entry name" value="Alkaline Phosphatase, subunit A"/>
    <property type="match status" value="2"/>
</dbReference>
<dbReference type="PANTHER" id="PTHR10342:SF264">
    <property type="entry name" value="MIP05773P-RELATED"/>
    <property type="match status" value="1"/>
</dbReference>
<proteinExistence type="inferred from homology"/>
<dbReference type="PROSITE" id="PS00523">
    <property type="entry name" value="SULFATASE_1"/>
    <property type="match status" value="1"/>
</dbReference>
<dbReference type="PANTHER" id="PTHR10342">
    <property type="entry name" value="ARYLSULFATASE"/>
    <property type="match status" value="1"/>
</dbReference>
<accession>A0A7R9BX27</accession>